<gene>
    <name evidence="7" type="ORF">NATSA_01210</name>
</gene>
<evidence type="ECO:0000256" key="3">
    <source>
        <dbReference type="ARBA" id="ARBA00023004"/>
    </source>
</evidence>
<evidence type="ECO:0000256" key="2">
    <source>
        <dbReference type="ARBA" id="ARBA00022723"/>
    </source>
</evidence>
<dbReference type="Proteomes" id="UP000673975">
    <property type="component" value="Unassembled WGS sequence"/>
</dbReference>
<accession>A0A8J7RHG2</accession>
<evidence type="ECO:0000256" key="4">
    <source>
        <dbReference type="ARBA" id="ARBA00023014"/>
    </source>
</evidence>
<protein>
    <submittedName>
        <fullName evidence="7">Radical SAM protein</fullName>
    </submittedName>
</protein>
<keyword evidence="8" id="KW-1185">Reference proteome</keyword>
<dbReference type="RefSeq" id="WP_210509599.1">
    <property type="nucleotide sequence ID" value="NZ_JAFIDN010000001.1"/>
</dbReference>
<dbReference type="PANTHER" id="PTHR43075:SF1">
    <property type="entry name" value="FORMATE LYASE ACTIVATING ENZYME, PUTATIVE (AFU_ORTHOLOGUE AFUA_2G15630)-RELATED"/>
    <property type="match status" value="1"/>
</dbReference>
<reference evidence="7" key="1">
    <citation type="submission" date="2021-02" db="EMBL/GenBank/DDBJ databases">
        <title>Natronogracilivirga saccharolytica gen. nov. sp. nov. a new anaerobic, haloalkiliphilic carbohydrate-fermenting bacterium from soda lake and proposing of Cyclonatronumiaceae fam. nov. in the phylum Balneolaeota.</title>
        <authorList>
            <person name="Zhilina T.N."/>
            <person name="Sorokin D.Y."/>
            <person name="Zavarzina D.G."/>
            <person name="Toshchakov S.V."/>
            <person name="Kublanov I.V."/>
        </authorList>
    </citation>
    <scope>NUCLEOTIDE SEQUENCE</scope>
    <source>
        <strain evidence="7">Z-1702</strain>
    </source>
</reference>
<dbReference type="SFLD" id="SFLDS00029">
    <property type="entry name" value="Radical_SAM"/>
    <property type="match status" value="1"/>
</dbReference>
<keyword evidence="1 5" id="KW-0949">S-adenosyl-L-methionine</keyword>
<evidence type="ECO:0000256" key="1">
    <source>
        <dbReference type="ARBA" id="ARBA00022691"/>
    </source>
</evidence>
<evidence type="ECO:0000256" key="5">
    <source>
        <dbReference type="PIRSR" id="PIRSR004869-50"/>
    </source>
</evidence>
<dbReference type="InterPro" id="IPR016431">
    <property type="entry name" value="Pyrv-formate_lyase-activ_prd"/>
</dbReference>
<dbReference type="InterPro" id="IPR013785">
    <property type="entry name" value="Aldolase_TIM"/>
</dbReference>
<keyword evidence="4 5" id="KW-0411">Iron-sulfur</keyword>
<dbReference type="InterPro" id="IPR058240">
    <property type="entry name" value="rSAM_sf"/>
</dbReference>
<sequence length="332" mass="38341">MWLYKKQETIPGYIGGQRWIIPEKTFVPAYLKLYEQDSSIFEERREKALKLLEECIVCPRDCRVNRLEDEHGICRSGRYANVSSAFPHHGEEAGLRGRNGSGTIFFSFCNLKCVFCQNHELSWQGQGTELDAGQLAGLMIDLQNSGCHNINFVTPEHVVPQLMEAIPIAVEKGLRVPLVYNTSAYDSMHSLELMDGIIDIYMPDFKFWDRENARRFMAAEDYPDVAREAVREMHRQVGPLRFSEKGIALRGLLIRHLVMPEQTAGSDEIFRFLSNEISKDTWVNIMDQYRPDGMVLRKPDKYAEISRGIYRSEYDRAVRSARSHGLYRFDNN</sequence>
<dbReference type="GO" id="GO:0046872">
    <property type="term" value="F:metal ion binding"/>
    <property type="evidence" value="ECO:0007669"/>
    <property type="project" value="UniProtKB-KW"/>
</dbReference>
<dbReference type="InterPro" id="IPR040085">
    <property type="entry name" value="MJ0674-like"/>
</dbReference>
<evidence type="ECO:0000259" key="6">
    <source>
        <dbReference type="Pfam" id="PF04055"/>
    </source>
</evidence>
<dbReference type="SFLD" id="SFLDG01099">
    <property type="entry name" value="Uncharacterised_Radical_SAM_Su"/>
    <property type="match status" value="1"/>
</dbReference>
<dbReference type="EMBL" id="JAFIDN010000001">
    <property type="protein sequence ID" value="MBP3191272.1"/>
    <property type="molecule type" value="Genomic_DNA"/>
</dbReference>
<comment type="caution">
    <text evidence="7">The sequence shown here is derived from an EMBL/GenBank/DDBJ whole genome shotgun (WGS) entry which is preliminary data.</text>
</comment>
<evidence type="ECO:0000313" key="7">
    <source>
        <dbReference type="EMBL" id="MBP3191272.1"/>
    </source>
</evidence>
<dbReference type="Gene3D" id="3.20.20.70">
    <property type="entry name" value="Aldolase class I"/>
    <property type="match status" value="1"/>
</dbReference>
<feature type="binding site" evidence="5">
    <location>
        <position position="109"/>
    </location>
    <ligand>
        <name>[4Fe-4S] cluster</name>
        <dbReference type="ChEBI" id="CHEBI:49883"/>
        <note>4Fe-4S-S-AdoMet</note>
    </ligand>
</feature>
<dbReference type="GO" id="GO:0003824">
    <property type="term" value="F:catalytic activity"/>
    <property type="evidence" value="ECO:0007669"/>
    <property type="project" value="InterPro"/>
</dbReference>
<comment type="cofactor">
    <cofactor evidence="5">
        <name>[4Fe-4S] cluster</name>
        <dbReference type="ChEBI" id="CHEBI:49883"/>
    </cofactor>
    <text evidence="5">Binds 1 [4Fe-4S] cluster. The cluster is coordinated with 3 cysteines and an exchangeable S-adenosyl-L-methionine.</text>
</comment>
<dbReference type="PIRSF" id="PIRSF004869">
    <property type="entry name" value="PflX_prd"/>
    <property type="match status" value="1"/>
</dbReference>
<dbReference type="AlphaFoldDB" id="A0A8J7RHG2"/>
<feature type="binding site" evidence="5">
    <location>
        <position position="113"/>
    </location>
    <ligand>
        <name>[4Fe-4S] cluster</name>
        <dbReference type="ChEBI" id="CHEBI:49883"/>
        <note>4Fe-4S-S-AdoMet</note>
    </ligand>
</feature>
<organism evidence="7 8">
    <name type="scientific">Natronogracilivirga saccharolytica</name>
    <dbReference type="NCBI Taxonomy" id="2812953"/>
    <lineage>
        <taxon>Bacteria</taxon>
        <taxon>Pseudomonadati</taxon>
        <taxon>Balneolota</taxon>
        <taxon>Balneolia</taxon>
        <taxon>Balneolales</taxon>
        <taxon>Cyclonatronaceae</taxon>
        <taxon>Natronogracilivirga</taxon>
    </lineage>
</organism>
<dbReference type="PANTHER" id="PTHR43075">
    <property type="entry name" value="FORMATE LYASE ACTIVATING ENZYME, PUTATIVE (AFU_ORTHOLOGUE AFUA_2G15630)-RELATED"/>
    <property type="match status" value="1"/>
</dbReference>
<dbReference type="GO" id="GO:0051536">
    <property type="term" value="F:iron-sulfur cluster binding"/>
    <property type="evidence" value="ECO:0007669"/>
    <property type="project" value="UniProtKB-KW"/>
</dbReference>
<feature type="domain" description="Radical SAM core" evidence="6">
    <location>
        <begin position="104"/>
        <end position="236"/>
    </location>
</feature>
<proteinExistence type="predicted"/>
<dbReference type="InterPro" id="IPR007197">
    <property type="entry name" value="rSAM"/>
</dbReference>
<name>A0A8J7RHG2_9BACT</name>
<keyword evidence="3 5" id="KW-0408">Iron</keyword>
<feature type="binding site" evidence="5">
    <location>
        <position position="116"/>
    </location>
    <ligand>
        <name>[4Fe-4S] cluster</name>
        <dbReference type="ChEBI" id="CHEBI:49883"/>
        <note>4Fe-4S-S-AdoMet</note>
    </ligand>
</feature>
<evidence type="ECO:0000313" key="8">
    <source>
        <dbReference type="Proteomes" id="UP000673975"/>
    </source>
</evidence>
<keyword evidence="2 5" id="KW-0479">Metal-binding</keyword>
<dbReference type="SUPFAM" id="SSF102114">
    <property type="entry name" value="Radical SAM enzymes"/>
    <property type="match status" value="1"/>
</dbReference>
<dbReference type="Pfam" id="PF04055">
    <property type="entry name" value="Radical_SAM"/>
    <property type="match status" value="1"/>
</dbReference>